<protein>
    <submittedName>
        <fullName evidence="2">Uncharacterized protein</fullName>
    </submittedName>
</protein>
<proteinExistence type="predicted"/>
<name>A0A1A0N4E2_MYCMU</name>
<comment type="caution">
    <text evidence="2">The sequence shown here is derived from an EMBL/GenBank/DDBJ whole genome shotgun (WGS) entry which is preliminary data.</text>
</comment>
<keyword evidence="1" id="KW-0812">Transmembrane</keyword>
<organism evidence="2 3">
    <name type="scientific">Mycolicibacterium mucogenicum</name>
    <name type="common">Mycobacterium mucogenicum</name>
    <dbReference type="NCBI Taxonomy" id="56689"/>
    <lineage>
        <taxon>Bacteria</taxon>
        <taxon>Bacillati</taxon>
        <taxon>Actinomycetota</taxon>
        <taxon>Actinomycetes</taxon>
        <taxon>Mycobacteriales</taxon>
        <taxon>Mycobacteriaceae</taxon>
        <taxon>Mycolicibacterium</taxon>
    </lineage>
</organism>
<gene>
    <name evidence="2" type="ORF">A5642_09700</name>
</gene>
<sequence>MAVCIVAAAGATTLAIAAAFGVGKGANPVQVLLLTISMSMGWAPMAFWAAWWTAPGVLAAGILLAFLTHRYRLPASTSPSEGRRSRWHRVGRACTAVIIACGAWTFLVGAIMLLQNRVGVLLTGQFSVHG</sequence>
<dbReference type="Proteomes" id="UP000093962">
    <property type="component" value="Unassembled WGS sequence"/>
</dbReference>
<evidence type="ECO:0000313" key="2">
    <source>
        <dbReference type="EMBL" id="OBA91903.1"/>
    </source>
</evidence>
<accession>A0A1A0N4E2</accession>
<evidence type="ECO:0000313" key="3">
    <source>
        <dbReference type="Proteomes" id="UP000093962"/>
    </source>
</evidence>
<feature type="transmembrane region" description="Helical" evidence="1">
    <location>
        <begin position="45"/>
        <end position="69"/>
    </location>
</feature>
<dbReference type="EMBL" id="LZSF01000023">
    <property type="protein sequence ID" value="OBA91903.1"/>
    <property type="molecule type" value="Genomic_DNA"/>
</dbReference>
<feature type="transmembrane region" description="Helical" evidence="1">
    <location>
        <begin position="90"/>
        <end position="114"/>
    </location>
</feature>
<evidence type="ECO:0000256" key="1">
    <source>
        <dbReference type="SAM" id="Phobius"/>
    </source>
</evidence>
<keyword evidence="1" id="KW-1133">Transmembrane helix</keyword>
<reference evidence="2 3" key="1">
    <citation type="submission" date="2016-06" db="EMBL/GenBank/DDBJ databases">
        <authorList>
            <person name="Kjaerup R.B."/>
            <person name="Dalgaard T.S."/>
            <person name="Juul-Madsen H.R."/>
        </authorList>
    </citation>
    <scope>NUCLEOTIDE SEQUENCE [LARGE SCALE GENOMIC DNA]</scope>
    <source>
        <strain evidence="2 3">1199456.5</strain>
    </source>
</reference>
<keyword evidence="1" id="KW-0472">Membrane</keyword>
<dbReference type="AlphaFoldDB" id="A0A1A0N4E2"/>